<comment type="caution">
    <text evidence="1">The sequence shown here is derived from an EMBL/GenBank/DDBJ whole genome shotgun (WGS) entry which is preliminary data.</text>
</comment>
<accession>A0AAU9U9E1</accession>
<protein>
    <submittedName>
        <fullName evidence="1">Uncharacterized protein</fullName>
    </submittedName>
</protein>
<evidence type="ECO:0000313" key="2">
    <source>
        <dbReference type="Proteomes" id="UP001153954"/>
    </source>
</evidence>
<proteinExistence type="predicted"/>
<sequence>MKIDISSTADEGEKRDKVVKIEEMLKDFKTVDVQFNTVQQVESLTIYQVDKVIIDKIKITTTDLNHLQLKNIPDALGSESVKIQSIQSYFDSSAFKYLAICPSYPRRCP</sequence>
<evidence type="ECO:0000313" key="1">
    <source>
        <dbReference type="EMBL" id="CAH2095728.1"/>
    </source>
</evidence>
<dbReference type="EMBL" id="CAKOGL010000015">
    <property type="protein sequence ID" value="CAH2095728.1"/>
    <property type="molecule type" value="Genomic_DNA"/>
</dbReference>
<reference evidence="1" key="1">
    <citation type="submission" date="2022-03" db="EMBL/GenBank/DDBJ databases">
        <authorList>
            <person name="Tunstrom K."/>
        </authorList>
    </citation>
    <scope>NUCLEOTIDE SEQUENCE</scope>
</reference>
<dbReference type="AlphaFoldDB" id="A0AAU9U9E1"/>
<gene>
    <name evidence="1" type="ORF">EEDITHA_LOCUS11148</name>
</gene>
<keyword evidence="2" id="KW-1185">Reference proteome</keyword>
<dbReference type="Proteomes" id="UP001153954">
    <property type="component" value="Unassembled WGS sequence"/>
</dbReference>
<name>A0AAU9U9E1_EUPED</name>
<organism evidence="1 2">
    <name type="scientific">Euphydryas editha</name>
    <name type="common">Edith's checkerspot</name>
    <dbReference type="NCBI Taxonomy" id="104508"/>
    <lineage>
        <taxon>Eukaryota</taxon>
        <taxon>Metazoa</taxon>
        <taxon>Ecdysozoa</taxon>
        <taxon>Arthropoda</taxon>
        <taxon>Hexapoda</taxon>
        <taxon>Insecta</taxon>
        <taxon>Pterygota</taxon>
        <taxon>Neoptera</taxon>
        <taxon>Endopterygota</taxon>
        <taxon>Lepidoptera</taxon>
        <taxon>Glossata</taxon>
        <taxon>Ditrysia</taxon>
        <taxon>Papilionoidea</taxon>
        <taxon>Nymphalidae</taxon>
        <taxon>Nymphalinae</taxon>
        <taxon>Euphydryas</taxon>
    </lineage>
</organism>